<reference evidence="2 3" key="2">
    <citation type="journal article" date="2012" name="Stand. Genomic Sci.">
        <title>Complete genome sequence of the aquatic bacterium Runella slithyformis type strain (LSU 4(T)).</title>
        <authorList>
            <person name="Copeland A."/>
            <person name="Zhang X."/>
            <person name="Misra M."/>
            <person name="Lapidus A."/>
            <person name="Nolan M."/>
            <person name="Lucas S."/>
            <person name="Deshpande S."/>
            <person name="Cheng J.F."/>
            <person name="Tapia R."/>
            <person name="Goodwin L.A."/>
            <person name="Pitluck S."/>
            <person name="Liolios K."/>
            <person name="Pagani I."/>
            <person name="Ivanova N."/>
            <person name="Mikhailova N."/>
            <person name="Pati A."/>
            <person name="Chen A."/>
            <person name="Palaniappan K."/>
            <person name="Land M."/>
            <person name="Hauser L."/>
            <person name="Pan C."/>
            <person name="Jeffries C.D."/>
            <person name="Detter J.C."/>
            <person name="Brambilla E.M."/>
            <person name="Rohde M."/>
            <person name="Djao O.D."/>
            <person name="Goker M."/>
            <person name="Sikorski J."/>
            <person name="Tindall B.J."/>
            <person name="Woyke T."/>
            <person name="Bristow J."/>
            <person name="Eisen J.A."/>
            <person name="Markowitz V."/>
            <person name="Hugenholtz P."/>
            <person name="Kyrpides N.C."/>
            <person name="Klenk H.P."/>
            <person name="Mavromatis K."/>
        </authorList>
    </citation>
    <scope>NUCLEOTIDE SEQUENCE [LARGE SCALE GENOMIC DNA]</scope>
    <source>
        <strain evidence="3">ATCC 29530 / DSM 19594 / LMG 11500 / NCIMB 11436 / LSU 4</strain>
    </source>
</reference>
<protein>
    <submittedName>
        <fullName evidence="2">Uncharacterized protein</fullName>
    </submittedName>
</protein>
<keyword evidence="1" id="KW-0472">Membrane</keyword>
<keyword evidence="3" id="KW-1185">Reference proteome</keyword>
<evidence type="ECO:0000256" key="1">
    <source>
        <dbReference type="SAM" id="Phobius"/>
    </source>
</evidence>
<keyword evidence="1" id="KW-0812">Transmembrane</keyword>
<dbReference type="Proteomes" id="UP000000493">
    <property type="component" value="Chromosome"/>
</dbReference>
<proteinExistence type="predicted"/>
<evidence type="ECO:0000313" key="3">
    <source>
        <dbReference type="Proteomes" id="UP000000493"/>
    </source>
</evidence>
<name>A0A7U4E7Q7_RUNSL</name>
<keyword evidence="1" id="KW-1133">Transmembrane helix</keyword>
<dbReference type="AlphaFoldDB" id="A0A7U4E7Q7"/>
<accession>A0A7U4E7Q7</accession>
<feature type="transmembrane region" description="Helical" evidence="1">
    <location>
        <begin position="31"/>
        <end position="50"/>
    </location>
</feature>
<gene>
    <name evidence="2" type="ordered locus">Runsl_4296</name>
</gene>
<dbReference type="EMBL" id="CP002859">
    <property type="protein sequence ID" value="AEI50634.1"/>
    <property type="molecule type" value="Genomic_DNA"/>
</dbReference>
<dbReference type="RefSeq" id="WP_013929930.1">
    <property type="nucleotide sequence ID" value="NC_015703.1"/>
</dbReference>
<dbReference type="KEGG" id="rsi:Runsl_4296"/>
<sequence length="54" mass="6184">MKDAESIPTPTPTPENECEGLPPFVESWSQMYMIVVGTLFLLMGVFYAMMQYFD</sequence>
<organism evidence="2 3">
    <name type="scientific">Runella slithyformis (strain ATCC 29530 / DSM 19594 / LMG 11500 / NCIMB 11436 / LSU 4)</name>
    <dbReference type="NCBI Taxonomy" id="761193"/>
    <lineage>
        <taxon>Bacteria</taxon>
        <taxon>Pseudomonadati</taxon>
        <taxon>Bacteroidota</taxon>
        <taxon>Cytophagia</taxon>
        <taxon>Cytophagales</taxon>
        <taxon>Spirosomataceae</taxon>
        <taxon>Runella</taxon>
    </lineage>
</organism>
<evidence type="ECO:0000313" key="2">
    <source>
        <dbReference type="EMBL" id="AEI50634.1"/>
    </source>
</evidence>
<reference evidence="3" key="1">
    <citation type="submission" date="2011-06" db="EMBL/GenBank/DDBJ databases">
        <title>The complete genome of chromosome of Runella slithyformis DSM 19594.</title>
        <authorList>
            <consortium name="US DOE Joint Genome Institute (JGI-PGF)"/>
            <person name="Lucas S."/>
            <person name="Han J."/>
            <person name="Lapidus A."/>
            <person name="Bruce D."/>
            <person name="Goodwin L."/>
            <person name="Pitluck S."/>
            <person name="Peters L."/>
            <person name="Kyrpides N."/>
            <person name="Mavromatis K."/>
            <person name="Ivanova N."/>
            <person name="Ovchinnikova G."/>
            <person name="Zhang X."/>
            <person name="Misra M."/>
            <person name="Detter J.C."/>
            <person name="Tapia R."/>
            <person name="Han C."/>
            <person name="Land M."/>
            <person name="Hauser L."/>
            <person name="Markowitz V."/>
            <person name="Cheng J.-F."/>
            <person name="Hugenholtz P."/>
            <person name="Woyke T."/>
            <person name="Wu D."/>
            <person name="Tindall B."/>
            <person name="Faehrich R."/>
            <person name="Brambilla E."/>
            <person name="Klenk H.-P."/>
            <person name="Eisen J.A."/>
        </authorList>
    </citation>
    <scope>NUCLEOTIDE SEQUENCE [LARGE SCALE GENOMIC DNA]</scope>
    <source>
        <strain evidence="3">ATCC 29530 / DSM 19594 / LMG 11500 / NCIMB 11436 / LSU 4</strain>
    </source>
</reference>